<accession>A0A6J2XT24</accession>
<evidence type="ECO:0000313" key="2">
    <source>
        <dbReference type="RefSeq" id="XP_030753744.1"/>
    </source>
</evidence>
<dbReference type="InParanoid" id="A0A6J2XT24"/>
<reference evidence="2" key="1">
    <citation type="submission" date="2025-08" db="UniProtKB">
        <authorList>
            <consortium name="RefSeq"/>
        </authorList>
    </citation>
    <scope>IDENTIFICATION</scope>
    <source>
        <tissue evidence="2">Gonads</tissue>
    </source>
</reference>
<dbReference type="RefSeq" id="XP_030753744.1">
    <property type="nucleotide sequence ID" value="XM_030897884.1"/>
</dbReference>
<sequence length="154" mass="17560">MGVKLAPEKTELVILVGQRKAKDLSIKLDNLVIKPQKKVKYMEVWFDSSMRMTLHVTEIRDKTTGLIQHLTRITPNIGGPRAEKRRLLASVVHSTILYASPIWDRSMRFKHYENMLERINRKLALMVASAYCTCPTVTVLCLAKIPPGEDSRAE</sequence>
<protein>
    <submittedName>
        <fullName evidence="2">Uncharacterized protein LOC115880609</fullName>
    </submittedName>
</protein>
<evidence type="ECO:0000313" key="1">
    <source>
        <dbReference type="Proteomes" id="UP000504635"/>
    </source>
</evidence>
<proteinExistence type="predicted"/>
<dbReference type="GeneID" id="115880609"/>
<gene>
    <name evidence="2" type="primary">LOC115880609</name>
</gene>
<dbReference type="OrthoDB" id="6623216at2759"/>
<keyword evidence="1" id="KW-1185">Reference proteome</keyword>
<organism evidence="1 2">
    <name type="scientific">Sitophilus oryzae</name>
    <name type="common">Rice weevil</name>
    <name type="synonym">Curculio oryzae</name>
    <dbReference type="NCBI Taxonomy" id="7048"/>
    <lineage>
        <taxon>Eukaryota</taxon>
        <taxon>Metazoa</taxon>
        <taxon>Ecdysozoa</taxon>
        <taxon>Arthropoda</taxon>
        <taxon>Hexapoda</taxon>
        <taxon>Insecta</taxon>
        <taxon>Pterygota</taxon>
        <taxon>Neoptera</taxon>
        <taxon>Endopterygota</taxon>
        <taxon>Coleoptera</taxon>
        <taxon>Polyphaga</taxon>
        <taxon>Cucujiformia</taxon>
        <taxon>Curculionidae</taxon>
        <taxon>Dryophthorinae</taxon>
        <taxon>Sitophilus</taxon>
    </lineage>
</organism>
<name>A0A6J2XT24_SITOR</name>
<dbReference type="AlphaFoldDB" id="A0A6J2XT24"/>
<dbReference type="Proteomes" id="UP000504635">
    <property type="component" value="Unplaced"/>
</dbReference>
<dbReference type="KEGG" id="soy:115880609"/>